<dbReference type="Proteomes" id="UP000784294">
    <property type="component" value="Unassembled WGS sequence"/>
</dbReference>
<evidence type="ECO:0000313" key="3">
    <source>
        <dbReference type="Proteomes" id="UP000784294"/>
    </source>
</evidence>
<proteinExistence type="predicted"/>
<organism evidence="2 3">
    <name type="scientific">Protopolystoma xenopodis</name>
    <dbReference type="NCBI Taxonomy" id="117903"/>
    <lineage>
        <taxon>Eukaryota</taxon>
        <taxon>Metazoa</taxon>
        <taxon>Spiralia</taxon>
        <taxon>Lophotrochozoa</taxon>
        <taxon>Platyhelminthes</taxon>
        <taxon>Monogenea</taxon>
        <taxon>Polyopisthocotylea</taxon>
        <taxon>Polystomatidea</taxon>
        <taxon>Polystomatidae</taxon>
        <taxon>Protopolystoma</taxon>
    </lineage>
</organism>
<name>A0A448WVJ6_9PLAT</name>
<keyword evidence="3" id="KW-1185">Reference proteome</keyword>
<comment type="caution">
    <text evidence="2">The sequence shown here is derived from an EMBL/GenBank/DDBJ whole genome shotgun (WGS) entry which is preliminary data.</text>
</comment>
<dbReference type="EMBL" id="CAAALY010050160">
    <property type="protein sequence ID" value="VEL21208.1"/>
    <property type="molecule type" value="Genomic_DNA"/>
</dbReference>
<feature type="region of interest" description="Disordered" evidence="1">
    <location>
        <begin position="1"/>
        <end position="25"/>
    </location>
</feature>
<reference evidence="2" key="1">
    <citation type="submission" date="2018-11" db="EMBL/GenBank/DDBJ databases">
        <authorList>
            <consortium name="Pathogen Informatics"/>
        </authorList>
    </citation>
    <scope>NUCLEOTIDE SEQUENCE</scope>
</reference>
<dbReference type="AlphaFoldDB" id="A0A448WVJ6"/>
<evidence type="ECO:0000313" key="2">
    <source>
        <dbReference type="EMBL" id="VEL21208.1"/>
    </source>
</evidence>
<protein>
    <submittedName>
        <fullName evidence="2">Uncharacterized protein</fullName>
    </submittedName>
</protein>
<gene>
    <name evidence="2" type="ORF">PXEA_LOCUS14648</name>
</gene>
<sequence>MPRPPVSIGCTTTRPSDPTRYSPSLGRTEVSTWRRHLIRLHGIIEIVTSRAILGFTKNGNSIQKLRLLSMPRHRECVSQYAQPGRPFRKTDTGTQSPGWLETDRVNSSDSIALAVDEAYCRDQYRTILFIVSWRLVGVFSCFSVFPLSGRELLT</sequence>
<accession>A0A448WVJ6</accession>
<feature type="compositionally biased region" description="Polar residues" evidence="1">
    <location>
        <begin position="9"/>
        <end position="22"/>
    </location>
</feature>
<evidence type="ECO:0000256" key="1">
    <source>
        <dbReference type="SAM" id="MobiDB-lite"/>
    </source>
</evidence>